<evidence type="ECO:0000256" key="2">
    <source>
        <dbReference type="SAM" id="Phobius"/>
    </source>
</evidence>
<evidence type="ECO:0000256" key="1">
    <source>
        <dbReference type="SAM" id="MobiDB-lite"/>
    </source>
</evidence>
<keyword evidence="2" id="KW-0812">Transmembrane</keyword>
<dbReference type="Proteomes" id="UP001321125">
    <property type="component" value="Unassembled WGS sequence"/>
</dbReference>
<dbReference type="EMBL" id="JAKNQU010000008">
    <property type="protein sequence ID" value="MCZ0928762.1"/>
    <property type="molecule type" value="Genomic_DNA"/>
</dbReference>
<proteinExistence type="predicted"/>
<keyword evidence="2" id="KW-1133">Transmembrane helix</keyword>
<evidence type="ECO:0000313" key="3">
    <source>
        <dbReference type="EMBL" id="MCZ0928762.1"/>
    </source>
</evidence>
<comment type="caution">
    <text evidence="3">The sequence shown here is derived from an EMBL/GenBank/DDBJ whole genome shotgun (WGS) entry which is preliminary data.</text>
</comment>
<feature type="region of interest" description="Disordered" evidence="1">
    <location>
        <begin position="165"/>
        <end position="213"/>
    </location>
</feature>
<name>A0ABT4J0M0_9GAMM</name>
<feature type="transmembrane region" description="Helical" evidence="2">
    <location>
        <begin position="7"/>
        <end position="32"/>
    </location>
</feature>
<gene>
    <name evidence="3" type="ORF">L0635_16945</name>
</gene>
<dbReference type="InterPro" id="IPR012902">
    <property type="entry name" value="N_methyl_site"/>
</dbReference>
<dbReference type="PROSITE" id="PS00409">
    <property type="entry name" value="PROKAR_NTER_METHYL"/>
    <property type="match status" value="1"/>
</dbReference>
<keyword evidence="2" id="KW-0472">Membrane</keyword>
<keyword evidence="4" id="KW-1185">Reference proteome</keyword>
<protein>
    <submittedName>
        <fullName evidence="3">Prepilin-type N-terminal cleavage/methylation domain-containing protein</fullName>
    </submittedName>
</protein>
<accession>A0ABT4J0M0</accession>
<dbReference type="RefSeq" id="WP_268902352.1">
    <property type="nucleotide sequence ID" value="NZ_JAKNQU010000008.1"/>
</dbReference>
<feature type="compositionally biased region" description="Gly residues" evidence="1">
    <location>
        <begin position="193"/>
        <end position="213"/>
    </location>
</feature>
<dbReference type="NCBIfam" id="TIGR02532">
    <property type="entry name" value="IV_pilin_GFxxxE"/>
    <property type="match status" value="1"/>
</dbReference>
<reference evidence="3 4" key="1">
    <citation type="submission" date="2022-02" db="EMBL/GenBank/DDBJ databases">
        <title>Study of halophilic communities from a Mexican lake.</title>
        <authorList>
            <person name="Hernandez-Soto L.M."/>
            <person name="Martinez-Abarca F."/>
            <person name="Ramirez-Saad H.C."/>
            <person name="Aguirre-Garrido J.F."/>
        </authorList>
    </citation>
    <scope>NUCLEOTIDE SEQUENCE [LARGE SCALE GENOMIC DNA]</scope>
    <source>
        <strain evidence="3 4">Hjan13</strain>
    </source>
</reference>
<sequence length="213" mass="22680">MQQRQRGFTLVELMVAMVIGTIIILGAGQLFLTTFQTFQNVDKISRKQENLVFIAQRITREIRQYGPGRYTLECESELVQEKNQCTCTVADTDEGNQPLVSFRKDLVSDDIASQCEEPVRDLGEPVESNDALYRVALPIENNGESLTFHVAHRAAALDIENGGNGSDGGNGNNGGNGGNNGNNGNNGNSGNNGNNGNGNGGNANAGGHGNPDN</sequence>
<organism evidence="3 4">
    <name type="scientific">Vreelandella janggokensis</name>
    <dbReference type="NCBI Taxonomy" id="370767"/>
    <lineage>
        <taxon>Bacteria</taxon>
        <taxon>Pseudomonadati</taxon>
        <taxon>Pseudomonadota</taxon>
        <taxon>Gammaproteobacteria</taxon>
        <taxon>Oceanospirillales</taxon>
        <taxon>Halomonadaceae</taxon>
        <taxon>Vreelandella</taxon>
    </lineage>
</organism>
<dbReference type="Pfam" id="PF07963">
    <property type="entry name" value="N_methyl"/>
    <property type="match status" value="1"/>
</dbReference>
<feature type="compositionally biased region" description="Low complexity" evidence="1">
    <location>
        <begin position="182"/>
        <end position="192"/>
    </location>
</feature>
<feature type="compositionally biased region" description="Gly residues" evidence="1">
    <location>
        <begin position="165"/>
        <end position="181"/>
    </location>
</feature>
<evidence type="ECO:0000313" key="4">
    <source>
        <dbReference type="Proteomes" id="UP001321125"/>
    </source>
</evidence>